<dbReference type="Pfam" id="PF03838">
    <property type="entry name" value="RecU"/>
    <property type="match status" value="1"/>
</dbReference>
<dbReference type="EC" id="3.1.21.10" evidence="13"/>
<dbReference type="AlphaFoldDB" id="A0A2K9BRN2"/>
<evidence type="ECO:0000256" key="6">
    <source>
        <dbReference type="ARBA" id="ARBA00022763"/>
    </source>
</evidence>
<organism evidence="14 15">
    <name type="scientific">Mesoplasma syrphidae</name>
    <dbReference type="NCBI Taxonomy" id="225999"/>
    <lineage>
        <taxon>Bacteria</taxon>
        <taxon>Bacillati</taxon>
        <taxon>Mycoplasmatota</taxon>
        <taxon>Mollicutes</taxon>
        <taxon>Entomoplasmatales</taxon>
        <taxon>Entomoplasmataceae</taxon>
        <taxon>Mesoplasma</taxon>
    </lineage>
</organism>
<dbReference type="GO" id="GO:0006281">
    <property type="term" value="P:DNA repair"/>
    <property type="evidence" value="ECO:0007669"/>
    <property type="project" value="UniProtKB-UniRule"/>
</dbReference>
<dbReference type="GO" id="GO:0008821">
    <property type="term" value="F:crossover junction DNA endonuclease activity"/>
    <property type="evidence" value="ECO:0007669"/>
    <property type="project" value="UniProtKB-EC"/>
</dbReference>
<keyword evidence="10 13" id="KW-0234">DNA repair</keyword>
<evidence type="ECO:0000256" key="2">
    <source>
        <dbReference type="ARBA" id="ARBA00022490"/>
    </source>
</evidence>
<dbReference type="CDD" id="cd22354">
    <property type="entry name" value="RecU-like"/>
    <property type="match status" value="1"/>
</dbReference>
<evidence type="ECO:0000256" key="12">
    <source>
        <dbReference type="ARBA" id="ARBA00029523"/>
    </source>
</evidence>
<evidence type="ECO:0000256" key="9">
    <source>
        <dbReference type="ARBA" id="ARBA00023172"/>
    </source>
</evidence>
<protein>
    <recommendedName>
        <fullName evidence="12 13">Holliday junction resolvase RecU</fullName>
        <ecNumber evidence="13">3.1.21.10</ecNumber>
    </recommendedName>
    <alternativeName>
        <fullName evidence="13">Recombination protein U homolog</fullName>
    </alternativeName>
</protein>
<feature type="site" description="Transition state stabilizer" evidence="13">
    <location>
        <position position="74"/>
    </location>
</feature>
<dbReference type="HAMAP" id="MF_00130">
    <property type="entry name" value="RecU"/>
    <property type="match status" value="1"/>
</dbReference>
<keyword evidence="6 13" id="KW-0227">DNA damage</keyword>
<evidence type="ECO:0000256" key="1">
    <source>
        <dbReference type="ARBA" id="ARBA00004496"/>
    </source>
</evidence>
<feature type="binding site" evidence="13">
    <location>
        <position position="72"/>
    </location>
    <ligand>
        <name>Mg(2+)</name>
        <dbReference type="ChEBI" id="CHEBI:18420"/>
    </ligand>
</feature>
<dbReference type="SUPFAM" id="SSF52980">
    <property type="entry name" value="Restriction endonuclease-like"/>
    <property type="match status" value="1"/>
</dbReference>
<dbReference type="RefSeq" id="WP_027047989.1">
    <property type="nucleotide sequence ID" value="NZ_CP025257.1"/>
</dbReference>
<comment type="cofactor">
    <cofactor evidence="13">
        <name>Mg(2+)</name>
        <dbReference type="ChEBI" id="CHEBI:18420"/>
    </cofactor>
    <text evidence="13">Binds 1 Mg(2+) ion per subunit.</text>
</comment>
<feature type="binding site" evidence="13">
    <location>
        <position position="59"/>
    </location>
    <ligand>
        <name>Mg(2+)</name>
        <dbReference type="ChEBI" id="CHEBI:18420"/>
    </ligand>
</feature>
<comment type="subcellular location">
    <subcellularLocation>
        <location evidence="1 13">Cytoplasm</location>
    </subcellularLocation>
</comment>
<proteinExistence type="inferred from homology"/>
<feature type="binding site" evidence="13">
    <location>
        <position position="90"/>
    </location>
    <ligand>
        <name>Mg(2+)</name>
        <dbReference type="ChEBI" id="CHEBI:18420"/>
    </ligand>
</feature>
<dbReference type="GO" id="GO:0006310">
    <property type="term" value="P:DNA recombination"/>
    <property type="evidence" value="ECO:0007669"/>
    <property type="project" value="UniProtKB-UniRule"/>
</dbReference>
<comment type="function">
    <text evidence="13">Endonuclease that resolves Holliday junction intermediates in genetic recombination. Cleaves mobile four-strand junctions by introducing symmetrical nicks in paired strands. Promotes annealing of linear ssDNA with homologous dsDNA. Required for DNA repair, homologous recombination and chromosome segregation.</text>
</comment>
<evidence type="ECO:0000256" key="11">
    <source>
        <dbReference type="ARBA" id="ARBA00023447"/>
    </source>
</evidence>
<evidence type="ECO:0000256" key="10">
    <source>
        <dbReference type="ARBA" id="ARBA00023204"/>
    </source>
</evidence>
<name>A0A2K9BRN2_9MOLU</name>
<dbReference type="EMBL" id="CP025257">
    <property type="protein sequence ID" value="AUF83662.1"/>
    <property type="molecule type" value="Genomic_DNA"/>
</dbReference>
<dbReference type="InterPro" id="IPR011335">
    <property type="entry name" value="Restrct_endonuc-II-like"/>
</dbReference>
<keyword evidence="8 13" id="KW-0460">Magnesium</keyword>
<evidence type="ECO:0000256" key="3">
    <source>
        <dbReference type="ARBA" id="ARBA00022722"/>
    </source>
</evidence>
<keyword evidence="3 13" id="KW-0540">Nuclease</keyword>
<keyword evidence="9 13" id="KW-0233">DNA recombination</keyword>
<comment type="caution">
    <text evidence="13">Lacks conserved residue(s) required for the propagation of feature annotation.</text>
</comment>
<sequence length="166" mass="20120">MHPINNLGQYLETIINITNQKYLKEKLCLVTKIPTNINLVQTNNKKIINANFKENFNCDYIGVYQGQYFEFEAKETYQDYFDFKGLRKNQQTKLSYVCYFKGISFVIIYFGKYEEFFIIDFLKIKEYANNIKKRISYKWFEENAYKLYLTYELKLDYLKFLNCLVS</sequence>
<dbReference type="GO" id="GO:0000287">
    <property type="term" value="F:magnesium ion binding"/>
    <property type="evidence" value="ECO:0007669"/>
    <property type="project" value="UniProtKB-UniRule"/>
</dbReference>
<gene>
    <name evidence="13" type="primary">recU</name>
    <name evidence="14" type="ORF">CXP39_02535</name>
</gene>
<evidence type="ECO:0000256" key="7">
    <source>
        <dbReference type="ARBA" id="ARBA00022801"/>
    </source>
</evidence>
<reference evidence="14 15" key="1">
    <citation type="submission" date="2017-12" db="EMBL/GenBank/DDBJ databases">
        <title>Mesoplasma syrphidae YJS, Complete Genome.</title>
        <authorList>
            <person name="Knight T.F."/>
            <person name="Citino T."/>
            <person name="Rubinstein R."/>
            <person name="Neuschaefer Z."/>
        </authorList>
    </citation>
    <scope>NUCLEOTIDE SEQUENCE [LARGE SCALE GENOMIC DNA]</scope>
    <source>
        <strain evidence="14 15">YJS</strain>
    </source>
</reference>
<dbReference type="Proteomes" id="UP000233419">
    <property type="component" value="Chromosome"/>
</dbReference>
<evidence type="ECO:0000256" key="8">
    <source>
        <dbReference type="ARBA" id="ARBA00022842"/>
    </source>
</evidence>
<dbReference type="InterPro" id="IPR004612">
    <property type="entry name" value="Resolv_RecU"/>
</dbReference>
<keyword evidence="15" id="KW-1185">Reference proteome</keyword>
<keyword evidence="5 13" id="KW-0255">Endonuclease</keyword>
<dbReference type="GO" id="GO:0003676">
    <property type="term" value="F:nucleic acid binding"/>
    <property type="evidence" value="ECO:0007669"/>
    <property type="project" value="InterPro"/>
</dbReference>
<dbReference type="KEGG" id="msyr:CXP39_02535"/>
<keyword evidence="4 13" id="KW-0479">Metal-binding</keyword>
<evidence type="ECO:0000256" key="5">
    <source>
        <dbReference type="ARBA" id="ARBA00022759"/>
    </source>
</evidence>
<dbReference type="Gene3D" id="3.40.1350.10">
    <property type="match status" value="1"/>
</dbReference>
<dbReference type="InterPro" id="IPR011856">
    <property type="entry name" value="tRNA_endonuc-like_dom_sf"/>
</dbReference>
<keyword evidence="7 13" id="KW-0378">Hydrolase</keyword>
<comment type="similarity">
    <text evidence="11 13">Belongs to the RecU family.</text>
</comment>
<dbReference type="OrthoDB" id="9783592at2"/>
<dbReference type="GO" id="GO:0005737">
    <property type="term" value="C:cytoplasm"/>
    <property type="evidence" value="ECO:0007669"/>
    <property type="project" value="UniProtKB-SubCell"/>
</dbReference>
<evidence type="ECO:0000256" key="13">
    <source>
        <dbReference type="HAMAP-Rule" id="MF_00130"/>
    </source>
</evidence>
<comment type="catalytic activity">
    <reaction evidence="13">
        <text>Endonucleolytic cleavage at a junction such as a reciprocal single-stranded crossover between two homologous DNA duplexes (Holliday junction).</text>
        <dbReference type="EC" id="3.1.21.10"/>
    </reaction>
</comment>
<evidence type="ECO:0000256" key="4">
    <source>
        <dbReference type="ARBA" id="ARBA00022723"/>
    </source>
</evidence>
<keyword evidence="2 13" id="KW-0963">Cytoplasm</keyword>
<dbReference type="GO" id="GO:0007059">
    <property type="term" value="P:chromosome segregation"/>
    <property type="evidence" value="ECO:0007669"/>
    <property type="project" value="UniProtKB-UniRule"/>
</dbReference>
<evidence type="ECO:0000313" key="15">
    <source>
        <dbReference type="Proteomes" id="UP000233419"/>
    </source>
</evidence>
<evidence type="ECO:0000313" key="14">
    <source>
        <dbReference type="EMBL" id="AUF83662.1"/>
    </source>
</evidence>
<accession>A0A2K9BRN2</accession>